<organism evidence="3 5">
    <name type="scientific">Plasmodiophora brassicae</name>
    <name type="common">Clubroot disease agent</name>
    <dbReference type="NCBI Taxonomy" id="37360"/>
    <lineage>
        <taxon>Eukaryota</taxon>
        <taxon>Sar</taxon>
        <taxon>Rhizaria</taxon>
        <taxon>Endomyxa</taxon>
        <taxon>Phytomyxea</taxon>
        <taxon>Plasmodiophorida</taxon>
        <taxon>Plasmodiophoridae</taxon>
        <taxon>Plasmodiophora</taxon>
    </lineage>
</organism>
<feature type="domain" description="FCP1 homology" evidence="2">
    <location>
        <begin position="89"/>
        <end position="249"/>
    </location>
</feature>
<sequence length="291" mass="32458">MRPEAGDDIDDLRRLVTQAYRASDGGEQVAGTGDPVKERRRSRSSIVRQWVAVVRRLIGCLPSSPVYERDASPSQQAPIALGILPPPDSRRARRTLILDLDETLIHSSFVPIPKYDLLVPITMAHRSRLVYVQKRPHVDEFLRRVHDLFEVVVFTASLSLYADPVLDLLDPANTSSYRLYREHCVQVDGQYIKDLSVLGRDLHRTIIVDNSPHSYSRQPYNAVPVASWFGDDDQDRSLIDTVLPRLEDIAMHPGSVYDVLHGKKPPPRLAMATSARTAAATGQGEPAGDAL</sequence>
<keyword evidence="4" id="KW-0496">Mitochondrion</keyword>
<dbReference type="EMBL" id="CDSF01000098">
    <property type="protein sequence ID" value="CEP00172.1"/>
    <property type="molecule type" value="Genomic_DNA"/>
</dbReference>
<dbReference type="InterPro" id="IPR036412">
    <property type="entry name" value="HAD-like_sf"/>
</dbReference>
<gene>
    <name evidence="3" type="ORF">PBRA_007906</name>
    <name evidence="4" type="ORF">PLBR_LOCUS6194</name>
</gene>
<dbReference type="InterPro" id="IPR011948">
    <property type="entry name" value="Dullard_phosphatase"/>
</dbReference>
<name>A0A0G4IY74_PLABS</name>
<dbReference type="InterPro" id="IPR004274">
    <property type="entry name" value="FCP1_dom"/>
</dbReference>
<dbReference type="STRING" id="37360.A0A0G4IY74"/>
<geneLocation type="mitochondrion" evidence="4"/>
<dbReference type="OMA" id="LEDIAMH"/>
<dbReference type="PROSITE" id="PS50969">
    <property type="entry name" value="FCP1"/>
    <property type="match status" value="1"/>
</dbReference>
<reference evidence="4 6" key="2">
    <citation type="submission" date="2018-03" db="EMBL/GenBank/DDBJ databases">
        <authorList>
            <person name="Fogelqvist J."/>
        </authorList>
    </citation>
    <scope>NUCLEOTIDE SEQUENCE [LARGE SCALE GENOMIC DNA]</scope>
</reference>
<dbReference type="GO" id="GO:0016791">
    <property type="term" value="F:phosphatase activity"/>
    <property type="evidence" value="ECO:0007669"/>
    <property type="project" value="InterPro"/>
</dbReference>
<dbReference type="Pfam" id="PF03031">
    <property type="entry name" value="NIF"/>
    <property type="match status" value="1"/>
</dbReference>
<dbReference type="OrthoDB" id="277011at2759"/>
<evidence type="ECO:0000313" key="3">
    <source>
        <dbReference type="EMBL" id="CEP00172.1"/>
    </source>
</evidence>
<evidence type="ECO:0000256" key="1">
    <source>
        <dbReference type="SAM" id="MobiDB-lite"/>
    </source>
</evidence>
<dbReference type="FunFam" id="3.40.50.1000:FF:000093">
    <property type="entry name" value="NLI interacting factor-like phosphatase family protein"/>
    <property type="match status" value="1"/>
</dbReference>
<reference evidence="3 5" key="1">
    <citation type="submission" date="2015-02" db="EMBL/GenBank/DDBJ databases">
        <authorList>
            <person name="Chooi Y.-H."/>
        </authorList>
    </citation>
    <scope>NUCLEOTIDE SEQUENCE [LARGE SCALE GENOMIC DNA]</scope>
    <source>
        <strain evidence="3">E3</strain>
    </source>
</reference>
<proteinExistence type="predicted"/>
<dbReference type="EMBL" id="OVEO01000010">
    <property type="protein sequence ID" value="SPQ98979.1"/>
    <property type="molecule type" value="Genomic_DNA"/>
</dbReference>
<feature type="region of interest" description="Disordered" evidence="1">
    <location>
        <begin position="268"/>
        <end position="291"/>
    </location>
</feature>
<dbReference type="AlphaFoldDB" id="A0A0G4IY74"/>
<protein>
    <recommendedName>
        <fullName evidence="2">FCP1 homology domain-containing protein</fullName>
    </recommendedName>
</protein>
<keyword evidence="5" id="KW-1185">Reference proteome</keyword>
<dbReference type="InterPro" id="IPR023214">
    <property type="entry name" value="HAD_sf"/>
</dbReference>
<dbReference type="Proteomes" id="UP000039324">
    <property type="component" value="Unassembled WGS sequence"/>
</dbReference>
<dbReference type="SMART" id="SM00577">
    <property type="entry name" value="CPDc"/>
    <property type="match status" value="1"/>
</dbReference>
<accession>A0A0G4IY74</accession>
<dbReference type="SUPFAM" id="SSF56784">
    <property type="entry name" value="HAD-like"/>
    <property type="match status" value="1"/>
</dbReference>
<dbReference type="Gene3D" id="3.40.50.1000">
    <property type="entry name" value="HAD superfamily/HAD-like"/>
    <property type="match status" value="1"/>
</dbReference>
<evidence type="ECO:0000313" key="5">
    <source>
        <dbReference type="Proteomes" id="UP000039324"/>
    </source>
</evidence>
<evidence type="ECO:0000259" key="2">
    <source>
        <dbReference type="PROSITE" id="PS50969"/>
    </source>
</evidence>
<dbReference type="PANTHER" id="PTHR12210">
    <property type="entry name" value="DULLARD PROTEIN PHOSPHATASE"/>
    <property type="match status" value="1"/>
</dbReference>
<evidence type="ECO:0000313" key="6">
    <source>
        <dbReference type="Proteomes" id="UP000290189"/>
    </source>
</evidence>
<feature type="compositionally biased region" description="Low complexity" evidence="1">
    <location>
        <begin position="270"/>
        <end position="281"/>
    </location>
</feature>
<dbReference type="NCBIfam" id="TIGR02251">
    <property type="entry name" value="HIF-SF_euk"/>
    <property type="match status" value="1"/>
</dbReference>
<dbReference type="Proteomes" id="UP000290189">
    <property type="component" value="Unassembled WGS sequence"/>
</dbReference>
<evidence type="ECO:0000313" key="4">
    <source>
        <dbReference type="EMBL" id="SPQ98979.1"/>
    </source>
</evidence>
<dbReference type="InterPro" id="IPR050365">
    <property type="entry name" value="TIM50"/>
</dbReference>
<dbReference type="CDD" id="cd07521">
    <property type="entry name" value="HAD_FCP1-like"/>
    <property type="match status" value="1"/>
</dbReference>